<dbReference type="AlphaFoldDB" id="A4C0B8"/>
<evidence type="ECO:0000313" key="2">
    <source>
        <dbReference type="EMBL" id="EAR12861.1"/>
    </source>
</evidence>
<dbReference type="eggNOG" id="COG3391">
    <property type="taxonomic scope" value="Bacteria"/>
</dbReference>
<dbReference type="PANTHER" id="PTHR47197">
    <property type="entry name" value="PROTEIN NIRF"/>
    <property type="match status" value="1"/>
</dbReference>
<dbReference type="InterPro" id="IPR015943">
    <property type="entry name" value="WD40/YVTN_repeat-like_dom_sf"/>
</dbReference>
<dbReference type="OrthoDB" id="9773938at2"/>
<dbReference type="PANTHER" id="PTHR47197:SF3">
    <property type="entry name" value="DIHYDRO-HEME D1 DEHYDROGENASE"/>
    <property type="match status" value="1"/>
</dbReference>
<sequence>MKITKLVSTLALITVLFASCSSESVVLPKGDYETGFLISGEGSSAGTGSVSFVSNDFDLVENLIYKKVNLNELGSFLQSIAFDDDKAFIVVDNQNTITVVDRYTFEKRGEITTNLFTPRYMAVSGNKGYVTNWGSASDATDDFIAVVNLDSNMVERMIPVGNGPERIIENNGKLYVSHKGASTTNNIVSVIDIASEVVQEVIVKDNPDELFFNNQGQLVVLSSGRTIYDANWNVTGNTLGSISMIDVASLAVSNELVFASGEHPSLMVLENDTIYYNIGNNVYAINDTATSLSNTSIIEAEGYFYGIEVQGDALFTLNANFSDVSVLNVYSIETKAKTQSKEVAVGASKIYFN</sequence>
<gene>
    <name evidence="2" type="ORF">PI23P_09545</name>
</gene>
<dbReference type="Pfam" id="PF16819">
    <property type="entry name" value="DUF5074"/>
    <property type="match status" value="1"/>
</dbReference>
<evidence type="ECO:0000313" key="3">
    <source>
        <dbReference type="Proteomes" id="UP000003053"/>
    </source>
</evidence>
<dbReference type="Proteomes" id="UP000003053">
    <property type="component" value="Unassembled WGS sequence"/>
</dbReference>
<reference evidence="2 3" key="1">
    <citation type="submission" date="2006-02" db="EMBL/GenBank/DDBJ databases">
        <authorList>
            <person name="Murray A."/>
            <person name="Staley J."/>
            <person name="Ferriera S."/>
            <person name="Johnson J."/>
            <person name="Kravitz S."/>
            <person name="Halpern A."/>
            <person name="Remington K."/>
            <person name="Beeson K."/>
            <person name="Tran B."/>
            <person name="Rogers Y.-H."/>
            <person name="Friedman R."/>
            <person name="Venter J.C."/>
        </authorList>
    </citation>
    <scope>NUCLEOTIDE SEQUENCE [LARGE SCALE GENOMIC DNA]</scope>
    <source>
        <strain evidence="2 3">23-P</strain>
    </source>
</reference>
<protein>
    <submittedName>
        <fullName evidence="2">Cell surface protein</fullName>
    </submittedName>
</protein>
<dbReference type="RefSeq" id="WP_004570529.1">
    <property type="nucleotide sequence ID" value="NZ_CH724148.1"/>
</dbReference>
<dbReference type="InterPro" id="IPR011048">
    <property type="entry name" value="Haem_d1_sf"/>
</dbReference>
<accession>A4C0B8</accession>
<dbReference type="PROSITE" id="PS51257">
    <property type="entry name" value="PROKAR_LIPOPROTEIN"/>
    <property type="match status" value="1"/>
</dbReference>
<comment type="caution">
    <text evidence="2">The sequence shown here is derived from an EMBL/GenBank/DDBJ whole genome shotgun (WGS) entry which is preliminary data.</text>
</comment>
<dbReference type="EMBL" id="AAOG01000002">
    <property type="protein sequence ID" value="EAR12861.1"/>
    <property type="molecule type" value="Genomic_DNA"/>
</dbReference>
<dbReference type="SUPFAM" id="SSF51004">
    <property type="entry name" value="C-terminal (heme d1) domain of cytochrome cd1-nitrite reductase"/>
    <property type="match status" value="1"/>
</dbReference>
<feature type="signal peptide" evidence="1">
    <location>
        <begin position="1"/>
        <end position="24"/>
    </location>
</feature>
<name>A4C0B8_9FLAO</name>
<dbReference type="InterPro" id="IPR051200">
    <property type="entry name" value="Host-pathogen_enzymatic-act"/>
</dbReference>
<dbReference type="HOGENOM" id="CLU_035696_0_0_10"/>
<keyword evidence="3" id="KW-1185">Reference proteome</keyword>
<dbReference type="InterPro" id="IPR031815">
    <property type="entry name" value="DUF5074"/>
</dbReference>
<dbReference type="STRING" id="313594.PI23P_09545"/>
<feature type="chain" id="PRO_5002665536" evidence="1">
    <location>
        <begin position="25"/>
        <end position="353"/>
    </location>
</feature>
<proteinExistence type="predicted"/>
<dbReference type="Gene3D" id="2.130.10.10">
    <property type="entry name" value="YVTN repeat-like/Quinoprotein amine dehydrogenase"/>
    <property type="match status" value="1"/>
</dbReference>
<evidence type="ECO:0000256" key="1">
    <source>
        <dbReference type="SAM" id="SignalP"/>
    </source>
</evidence>
<organism evidence="2 3">
    <name type="scientific">Polaribacter irgensii 23-P</name>
    <dbReference type="NCBI Taxonomy" id="313594"/>
    <lineage>
        <taxon>Bacteria</taxon>
        <taxon>Pseudomonadati</taxon>
        <taxon>Bacteroidota</taxon>
        <taxon>Flavobacteriia</taxon>
        <taxon>Flavobacteriales</taxon>
        <taxon>Flavobacteriaceae</taxon>
    </lineage>
</organism>
<keyword evidence="1" id="KW-0732">Signal</keyword>